<keyword evidence="1" id="KW-0472">Membrane</keyword>
<gene>
    <name evidence="2" type="ORF">LKD81_12610</name>
</gene>
<dbReference type="InterPro" id="IPR010390">
    <property type="entry name" value="ABC-2_transporter-like"/>
</dbReference>
<dbReference type="AlphaFoldDB" id="A0AAE3EBA0"/>
<evidence type="ECO:0000256" key="1">
    <source>
        <dbReference type="SAM" id="Phobius"/>
    </source>
</evidence>
<organism evidence="2 3">
    <name type="scientific">Hominifimenecus microfluidus</name>
    <dbReference type="NCBI Taxonomy" id="2885348"/>
    <lineage>
        <taxon>Bacteria</taxon>
        <taxon>Bacillati</taxon>
        <taxon>Bacillota</taxon>
        <taxon>Clostridia</taxon>
        <taxon>Lachnospirales</taxon>
        <taxon>Lachnospiraceae</taxon>
        <taxon>Hominifimenecus</taxon>
    </lineage>
</organism>
<keyword evidence="3" id="KW-1185">Reference proteome</keyword>
<feature type="transmembrane region" description="Helical" evidence="1">
    <location>
        <begin position="53"/>
        <end position="73"/>
    </location>
</feature>
<evidence type="ECO:0000313" key="3">
    <source>
        <dbReference type="Proteomes" id="UP001198182"/>
    </source>
</evidence>
<keyword evidence="1" id="KW-0812">Transmembrane</keyword>
<feature type="transmembrane region" description="Helical" evidence="1">
    <location>
        <begin position="227"/>
        <end position="247"/>
    </location>
</feature>
<feature type="transmembrane region" description="Helical" evidence="1">
    <location>
        <begin position="173"/>
        <end position="191"/>
    </location>
</feature>
<sequence>MIYIFKMEYRRCLVYKSEVLFSVVSSAISILVQMALWKYLYRDNWARAEYMTAYVILSVILGIIYSNTIYYTITEKIANGNFALELLKPVDFLVLHYMRSLGNICGQISFRAVPISILFWPIISKNINIILVIKALPFIVAGHIFCTALFMWCGLISFVIVESWAIRRLTDNTISFLAGAVIPIAVFPDSLEKIVRALPFQYLYDYPIRIILGELTGYEIYMKGLISIVHGFLVMWVVVFVTFRLAIRNCTIQGG</sequence>
<dbReference type="RefSeq" id="WP_308454312.1">
    <property type="nucleotide sequence ID" value="NZ_JAJEQR010000040.1"/>
</dbReference>
<dbReference type="Proteomes" id="UP001198182">
    <property type="component" value="Unassembled WGS sequence"/>
</dbReference>
<proteinExistence type="predicted"/>
<dbReference type="EMBL" id="JAJEQR010000040">
    <property type="protein sequence ID" value="MCC2231827.1"/>
    <property type="molecule type" value="Genomic_DNA"/>
</dbReference>
<feature type="transmembrane region" description="Helical" evidence="1">
    <location>
        <begin position="101"/>
        <end position="123"/>
    </location>
</feature>
<dbReference type="PANTHER" id="PTHR36832">
    <property type="entry name" value="SLR1174 PROTEIN-RELATED"/>
    <property type="match status" value="1"/>
</dbReference>
<comment type="caution">
    <text evidence="2">The sequence shown here is derived from an EMBL/GenBank/DDBJ whole genome shotgun (WGS) entry which is preliminary data.</text>
</comment>
<feature type="transmembrane region" description="Helical" evidence="1">
    <location>
        <begin position="135"/>
        <end position="161"/>
    </location>
</feature>
<protein>
    <submittedName>
        <fullName evidence="2">ABC-2 family transporter protein</fullName>
    </submittedName>
</protein>
<name>A0AAE3EBA0_9FIRM</name>
<reference evidence="2" key="1">
    <citation type="submission" date="2021-10" db="EMBL/GenBank/DDBJ databases">
        <title>Anaerobic single-cell dispensing facilitates the cultivation of human gut bacteria.</title>
        <authorList>
            <person name="Afrizal A."/>
        </authorList>
    </citation>
    <scope>NUCLEOTIDE SEQUENCE</scope>
    <source>
        <strain evidence="2">CLA-AA-H215</strain>
    </source>
</reference>
<keyword evidence="1" id="KW-1133">Transmembrane helix</keyword>
<feature type="transmembrane region" description="Helical" evidence="1">
    <location>
        <begin position="20"/>
        <end position="41"/>
    </location>
</feature>
<dbReference type="PANTHER" id="PTHR36832:SF1">
    <property type="entry name" value="SLR1174 PROTEIN"/>
    <property type="match status" value="1"/>
</dbReference>
<evidence type="ECO:0000313" key="2">
    <source>
        <dbReference type="EMBL" id="MCC2231827.1"/>
    </source>
</evidence>
<dbReference type="Pfam" id="PF06182">
    <property type="entry name" value="ABC2_membrane_6"/>
    <property type="match status" value="1"/>
</dbReference>
<accession>A0AAE3EBA0</accession>